<dbReference type="PANTHER" id="PTHR43196:SF2">
    <property type="entry name" value="PHOSPHOADENOSINE PHOSPHOSULFATE REDUCTASE"/>
    <property type="match status" value="1"/>
</dbReference>
<organism evidence="2 3">
    <name type="scientific">Actinomadura luteofluorescens</name>
    <dbReference type="NCBI Taxonomy" id="46163"/>
    <lineage>
        <taxon>Bacteria</taxon>
        <taxon>Bacillati</taxon>
        <taxon>Actinomycetota</taxon>
        <taxon>Actinomycetes</taxon>
        <taxon>Streptosporangiales</taxon>
        <taxon>Thermomonosporaceae</taxon>
        <taxon>Actinomadura</taxon>
    </lineage>
</organism>
<dbReference type="Proteomes" id="UP000529783">
    <property type="component" value="Unassembled WGS sequence"/>
</dbReference>
<dbReference type="InterPro" id="IPR014729">
    <property type="entry name" value="Rossmann-like_a/b/a_fold"/>
</dbReference>
<comment type="caution">
    <text evidence="2">The sequence shown here is derived from an EMBL/GenBank/DDBJ whole genome shotgun (WGS) entry which is preliminary data.</text>
</comment>
<dbReference type="AlphaFoldDB" id="A0A7Y9JGN6"/>
<dbReference type="InterPro" id="IPR017598">
    <property type="entry name" value="SulphurTrfase_DndC"/>
</dbReference>
<proteinExistence type="predicted"/>
<evidence type="ECO:0000313" key="2">
    <source>
        <dbReference type="EMBL" id="NYD48457.1"/>
    </source>
</evidence>
<dbReference type="SUPFAM" id="SSF52402">
    <property type="entry name" value="Adenine nucleotide alpha hydrolases-like"/>
    <property type="match status" value="1"/>
</dbReference>
<accession>A0A7Y9JGN6</accession>
<dbReference type="Pfam" id="PF01507">
    <property type="entry name" value="PAPS_reduct"/>
    <property type="match status" value="1"/>
</dbReference>
<protein>
    <submittedName>
        <fullName evidence="2">DNA sulfur modification protein DndC</fullName>
    </submittedName>
</protein>
<dbReference type="InterPro" id="IPR050128">
    <property type="entry name" value="Sulfate_adenylyltrnsfr_sub2"/>
</dbReference>
<dbReference type="EMBL" id="JACCBA010000001">
    <property type="protein sequence ID" value="NYD48457.1"/>
    <property type="molecule type" value="Genomic_DNA"/>
</dbReference>
<sequence>MSVPLGIPARRAIPFKERGGLGAVVKGLIEEIQELYLADKVPWVVGYSGGKDSTAVLQLVWLSLQELPEDKRTKPVHVISTDTLVENPIVASWVTQSLATMEKAAEERHLPIKPHRLTPEVKDSFWVGLIGKGYPAPRPKFRWCTERLKIRPSNSFIRNVVREHGETILVLGIRKAESQARARAMTRHEKHRVRDRLSPNGNLPNSLVYSPIEEWTNDEVWTFLMQRPNPWGHNNKDLLTMYQGASSDGECPLVVDNTTPSCGDSRFGCWTCTLVDQDKSMAAMIQNDEEKEWMQPLLDLRNKLDVRNEEGRRDDKHLRDWRKMNGSIQLFNDQVVHGPYTQESRANWLRDLLNAQTWVRQNGPRSVRDIELITMGELHEIRRIWVFEKHEVEDLLPKIYEKETGDKFPGGPLDEQLALAGDEMELLREVCGDDELHFSTARELLAVERKFRTMTRRAGLFEELEKTIRRGYYENKEDAEQSALRIQREKTAPELPLFNEEITNASA</sequence>
<evidence type="ECO:0000313" key="3">
    <source>
        <dbReference type="Proteomes" id="UP000529783"/>
    </source>
</evidence>
<dbReference type="PANTHER" id="PTHR43196">
    <property type="entry name" value="SULFATE ADENYLYLTRANSFERASE SUBUNIT 2"/>
    <property type="match status" value="1"/>
</dbReference>
<feature type="domain" description="Phosphoadenosine phosphosulphate reductase" evidence="1">
    <location>
        <begin position="44"/>
        <end position="227"/>
    </location>
</feature>
<reference evidence="2 3" key="1">
    <citation type="submission" date="2020-07" db="EMBL/GenBank/DDBJ databases">
        <title>Sequencing the genomes of 1000 actinobacteria strains.</title>
        <authorList>
            <person name="Klenk H.-P."/>
        </authorList>
    </citation>
    <scope>NUCLEOTIDE SEQUENCE [LARGE SCALE GENOMIC DNA]</scope>
    <source>
        <strain evidence="2 3">DSM 40398</strain>
    </source>
</reference>
<keyword evidence="3" id="KW-1185">Reference proteome</keyword>
<dbReference type="NCBIfam" id="TIGR03183">
    <property type="entry name" value="DNA_S_dndC"/>
    <property type="match status" value="1"/>
</dbReference>
<evidence type="ECO:0000259" key="1">
    <source>
        <dbReference type="Pfam" id="PF01507"/>
    </source>
</evidence>
<dbReference type="GO" id="GO:0003824">
    <property type="term" value="F:catalytic activity"/>
    <property type="evidence" value="ECO:0007669"/>
    <property type="project" value="InterPro"/>
</dbReference>
<gene>
    <name evidence="2" type="ORF">BJY14_004440</name>
</gene>
<dbReference type="InterPro" id="IPR002500">
    <property type="entry name" value="PAPS_reduct_dom"/>
</dbReference>
<dbReference type="NCBIfam" id="NF005316">
    <property type="entry name" value="PRK06850.1"/>
    <property type="match status" value="1"/>
</dbReference>
<dbReference type="RefSeq" id="WP_179845367.1">
    <property type="nucleotide sequence ID" value="NZ_JACCBA010000001.1"/>
</dbReference>
<dbReference type="Gene3D" id="3.40.50.620">
    <property type="entry name" value="HUPs"/>
    <property type="match status" value="1"/>
</dbReference>
<name>A0A7Y9JGN6_9ACTN</name>